<keyword evidence="4" id="KW-0540">Nuclease</keyword>
<protein>
    <submittedName>
        <fullName evidence="9">Uncharacterized protein</fullName>
    </submittedName>
</protein>
<keyword evidence="8" id="KW-0862">Zinc</keyword>
<comment type="subunit">
    <text evidence="2">Homodimer.</text>
</comment>
<keyword evidence="3" id="KW-0819">tRNA processing</keyword>
<accession>A0A553N8N0</accession>
<dbReference type="AlphaFoldDB" id="A0A553N8N0"/>
<dbReference type="GO" id="GO:0005634">
    <property type="term" value="C:nucleus"/>
    <property type="evidence" value="ECO:0007669"/>
    <property type="project" value="TreeGrafter"/>
</dbReference>
<dbReference type="Pfam" id="PF23023">
    <property type="entry name" value="Anti-Pycsar_Apyc1"/>
    <property type="match status" value="1"/>
</dbReference>
<dbReference type="GO" id="GO:0046872">
    <property type="term" value="F:metal ion binding"/>
    <property type="evidence" value="ECO:0007669"/>
    <property type="project" value="UniProtKB-KW"/>
</dbReference>
<keyword evidence="6" id="KW-0255">Endonuclease</keyword>
<evidence type="ECO:0000256" key="4">
    <source>
        <dbReference type="ARBA" id="ARBA00022722"/>
    </source>
</evidence>
<keyword evidence="7" id="KW-0378">Hydrolase</keyword>
<keyword evidence="10" id="KW-1185">Reference proteome</keyword>
<comment type="cofactor">
    <cofactor evidence="1">
        <name>Zn(2+)</name>
        <dbReference type="ChEBI" id="CHEBI:29105"/>
    </cofactor>
</comment>
<dbReference type="OrthoDB" id="527344at2759"/>
<evidence type="ECO:0000256" key="1">
    <source>
        <dbReference type="ARBA" id="ARBA00001947"/>
    </source>
</evidence>
<dbReference type="NCBIfam" id="NF000801">
    <property type="entry name" value="PRK00055.1-3"/>
    <property type="match status" value="1"/>
</dbReference>
<evidence type="ECO:0000256" key="5">
    <source>
        <dbReference type="ARBA" id="ARBA00022723"/>
    </source>
</evidence>
<gene>
    <name evidence="9" type="ORF">TCAL_09257</name>
</gene>
<dbReference type="HAMAP" id="MF_01818">
    <property type="entry name" value="RNase_Z_BN"/>
    <property type="match status" value="1"/>
</dbReference>
<dbReference type="PANTHER" id="PTHR46018">
    <property type="entry name" value="ZINC PHOSPHODIESTERASE ELAC PROTEIN 1"/>
    <property type="match status" value="1"/>
</dbReference>
<dbReference type="InterPro" id="IPR036866">
    <property type="entry name" value="RibonucZ/Hydroxyglut_hydro"/>
</dbReference>
<dbReference type="EMBL" id="VCGU01000459">
    <property type="protein sequence ID" value="TRY61739.1"/>
    <property type="molecule type" value="Genomic_DNA"/>
</dbReference>
<dbReference type="Gene3D" id="3.60.15.10">
    <property type="entry name" value="Ribonuclease Z/Hydroxyacylglutathione hydrolase-like"/>
    <property type="match status" value="1"/>
</dbReference>
<evidence type="ECO:0000256" key="7">
    <source>
        <dbReference type="ARBA" id="ARBA00022801"/>
    </source>
</evidence>
<evidence type="ECO:0000256" key="2">
    <source>
        <dbReference type="ARBA" id="ARBA00011738"/>
    </source>
</evidence>
<sequence>MNIVFLGTASCFPTPSRGVSCTALQLEEGHVWLFDCGEGTQIQIQKSRIRPGKVNRIFITHLHGDHVFGLPGLLCTLGNGGNTEKKSVHIYGPLGLRNLLATTFEISGSPLPYDYHVHELIPESWQFPTDREYNVTALEREYINPRETSTTKILYDPITKSWPLFNDGKYIVVAGALTHRIPCFGFIIQERDQLGSLDVKKLKELGLSPGPKYALLKNGKRVALDNGDVIEPLDVTGPIKKGRKIVILGDTCDNSPMTHLDMDCTIILHEATMEESLREKAIQYGHSTPKMAAAFAAEINAQRLCLFHVSPRYRPISSVTTSENEEDAENLSAKILLDEAQNHLTKMEFKCGLDIAEDFGEIKL</sequence>
<evidence type="ECO:0000313" key="9">
    <source>
        <dbReference type="EMBL" id="TRY61739.1"/>
    </source>
</evidence>
<dbReference type="SUPFAM" id="SSF56281">
    <property type="entry name" value="Metallo-hydrolase/oxidoreductase"/>
    <property type="match status" value="1"/>
</dbReference>
<evidence type="ECO:0000256" key="6">
    <source>
        <dbReference type="ARBA" id="ARBA00022759"/>
    </source>
</evidence>
<keyword evidence="5" id="KW-0479">Metal-binding</keyword>
<name>A0A553N8N0_TIGCA</name>
<dbReference type="Proteomes" id="UP000318571">
    <property type="component" value="Chromosome 8"/>
</dbReference>
<dbReference type="OMA" id="EEWREPC"/>
<organism evidence="9 10">
    <name type="scientific">Tigriopus californicus</name>
    <name type="common">Marine copepod</name>
    <dbReference type="NCBI Taxonomy" id="6832"/>
    <lineage>
        <taxon>Eukaryota</taxon>
        <taxon>Metazoa</taxon>
        <taxon>Ecdysozoa</taxon>
        <taxon>Arthropoda</taxon>
        <taxon>Crustacea</taxon>
        <taxon>Multicrustacea</taxon>
        <taxon>Hexanauplia</taxon>
        <taxon>Copepoda</taxon>
        <taxon>Harpacticoida</taxon>
        <taxon>Harpacticidae</taxon>
        <taxon>Tigriopus</taxon>
    </lineage>
</organism>
<comment type="caution">
    <text evidence="9">The sequence shown here is derived from an EMBL/GenBank/DDBJ whole genome shotgun (WGS) entry which is preliminary data.</text>
</comment>
<reference evidence="9 10" key="1">
    <citation type="journal article" date="2018" name="Nat. Ecol. Evol.">
        <title>Genomic signatures of mitonuclear coevolution across populations of Tigriopus californicus.</title>
        <authorList>
            <person name="Barreto F.S."/>
            <person name="Watson E.T."/>
            <person name="Lima T.G."/>
            <person name="Willett C.S."/>
            <person name="Edmands S."/>
            <person name="Li W."/>
            <person name="Burton R.S."/>
        </authorList>
    </citation>
    <scope>NUCLEOTIDE SEQUENCE [LARGE SCALE GENOMIC DNA]</scope>
    <source>
        <strain evidence="9 10">San Diego</strain>
    </source>
</reference>
<dbReference type="InterPro" id="IPR013471">
    <property type="entry name" value="RNase_Z/BN"/>
</dbReference>
<evidence type="ECO:0000256" key="3">
    <source>
        <dbReference type="ARBA" id="ARBA00022694"/>
    </source>
</evidence>
<dbReference type="GO" id="GO:0042781">
    <property type="term" value="F:3'-tRNA processing endoribonuclease activity"/>
    <property type="evidence" value="ECO:0007669"/>
    <property type="project" value="TreeGrafter"/>
</dbReference>
<dbReference type="PANTHER" id="PTHR46018:SF2">
    <property type="entry name" value="ZINC PHOSPHODIESTERASE ELAC PROTEIN 1"/>
    <property type="match status" value="1"/>
</dbReference>
<dbReference type="CDD" id="cd07717">
    <property type="entry name" value="RNaseZ_ZiPD-like_MBL-fold"/>
    <property type="match status" value="1"/>
</dbReference>
<evidence type="ECO:0000256" key="8">
    <source>
        <dbReference type="ARBA" id="ARBA00022833"/>
    </source>
</evidence>
<dbReference type="STRING" id="6832.A0A553N8N0"/>
<proteinExistence type="inferred from homology"/>
<evidence type="ECO:0000313" key="10">
    <source>
        <dbReference type="Proteomes" id="UP000318571"/>
    </source>
</evidence>